<evidence type="ECO:0000256" key="5">
    <source>
        <dbReference type="ARBA" id="ARBA00022483"/>
    </source>
</evidence>
<reference evidence="10 11" key="1">
    <citation type="submission" date="2016-03" db="EMBL/GenBank/DDBJ databases">
        <authorList>
            <person name="Devillers H."/>
        </authorList>
    </citation>
    <scope>NUCLEOTIDE SEQUENCE [LARGE SCALE GENOMIC DNA]</scope>
    <source>
        <strain evidence="10">CBS 11717</strain>
    </source>
</reference>
<dbReference type="Pfam" id="PF08700">
    <property type="entry name" value="VPS51_Exo84_N"/>
    <property type="match status" value="1"/>
</dbReference>
<dbReference type="Gene3D" id="1.20.58.1220">
    <property type="entry name" value="Exo84p, C-terminal helical domain"/>
    <property type="match status" value="1"/>
</dbReference>
<feature type="compositionally biased region" description="Basic and acidic residues" evidence="8">
    <location>
        <begin position="21"/>
        <end position="31"/>
    </location>
</feature>
<dbReference type="Proteomes" id="UP000191024">
    <property type="component" value="Chromosome E"/>
</dbReference>
<dbReference type="EMBL" id="LT598465">
    <property type="protein sequence ID" value="SCU92308.1"/>
    <property type="molecule type" value="Genomic_DNA"/>
</dbReference>
<evidence type="ECO:0000313" key="11">
    <source>
        <dbReference type="Proteomes" id="UP000191024"/>
    </source>
</evidence>
<evidence type="ECO:0000256" key="3">
    <source>
        <dbReference type="ARBA" id="ARBA00021269"/>
    </source>
</evidence>
<dbReference type="InterPro" id="IPR032403">
    <property type="entry name" value="Exo84_C"/>
</dbReference>
<keyword evidence="4" id="KW-0813">Transport</keyword>
<keyword evidence="11" id="KW-1185">Reference proteome</keyword>
<protein>
    <recommendedName>
        <fullName evidence="3">Exocyst complex component EXO84</fullName>
    </recommendedName>
</protein>
<dbReference type="GO" id="GO:0000145">
    <property type="term" value="C:exocyst"/>
    <property type="evidence" value="ECO:0007669"/>
    <property type="project" value="InterPro"/>
</dbReference>
<comment type="similarity">
    <text evidence="2">Belongs to the EXO84 family.</text>
</comment>
<keyword evidence="7" id="KW-0175">Coiled coil</keyword>
<dbReference type="PANTHER" id="PTHR21426:SF12">
    <property type="entry name" value="EXOCYST COMPLEX COMPONENT 8"/>
    <property type="match status" value="1"/>
</dbReference>
<feature type="coiled-coil region" evidence="7">
    <location>
        <begin position="464"/>
        <end position="491"/>
    </location>
</feature>
<evidence type="ECO:0000313" key="10">
    <source>
        <dbReference type="EMBL" id="SCU92308.1"/>
    </source>
</evidence>
<feature type="coiled-coil region" evidence="7">
    <location>
        <begin position="182"/>
        <end position="209"/>
    </location>
</feature>
<name>A0A1G4JNN6_9SACH</name>
<dbReference type="SUPFAM" id="SSF74788">
    <property type="entry name" value="Cullin repeat-like"/>
    <property type="match status" value="1"/>
</dbReference>
<evidence type="ECO:0000256" key="7">
    <source>
        <dbReference type="SAM" id="Coils"/>
    </source>
</evidence>
<feature type="domain" description="Exocyst component Exo84 C-terminal" evidence="9">
    <location>
        <begin position="472"/>
        <end position="677"/>
    </location>
</feature>
<feature type="region of interest" description="Disordered" evidence="8">
    <location>
        <begin position="410"/>
        <end position="436"/>
    </location>
</feature>
<dbReference type="InterPro" id="IPR011993">
    <property type="entry name" value="PH-like_dom_sf"/>
</dbReference>
<evidence type="ECO:0000256" key="6">
    <source>
        <dbReference type="ARBA" id="ARBA00022927"/>
    </source>
</evidence>
<dbReference type="AlphaFoldDB" id="A0A1G4JNN6"/>
<evidence type="ECO:0000256" key="4">
    <source>
        <dbReference type="ARBA" id="ARBA00022448"/>
    </source>
</evidence>
<organism evidence="10 11">
    <name type="scientific">Lachancea mirantina</name>
    <dbReference type="NCBI Taxonomy" id="1230905"/>
    <lineage>
        <taxon>Eukaryota</taxon>
        <taxon>Fungi</taxon>
        <taxon>Dikarya</taxon>
        <taxon>Ascomycota</taxon>
        <taxon>Saccharomycotina</taxon>
        <taxon>Saccharomycetes</taxon>
        <taxon>Saccharomycetales</taxon>
        <taxon>Saccharomycetaceae</taxon>
        <taxon>Lachancea</taxon>
    </lineage>
</organism>
<dbReference type="STRING" id="1230905.A0A1G4JNN6"/>
<dbReference type="Pfam" id="PF25345">
    <property type="entry name" value="PH_EXO84"/>
    <property type="match status" value="1"/>
</dbReference>
<dbReference type="PANTHER" id="PTHR21426">
    <property type="entry name" value="EXOCYST COMPLEX COMPONENT 8"/>
    <property type="match status" value="1"/>
</dbReference>
<gene>
    <name evidence="10" type="ORF">LAMI_0E09714G</name>
</gene>
<feature type="region of interest" description="Disordered" evidence="8">
    <location>
        <begin position="1"/>
        <end position="66"/>
    </location>
</feature>
<evidence type="ECO:0000256" key="8">
    <source>
        <dbReference type="SAM" id="MobiDB-lite"/>
    </source>
</evidence>
<dbReference type="Pfam" id="PF16528">
    <property type="entry name" value="Exo84_C"/>
    <property type="match status" value="1"/>
</dbReference>
<sequence length="692" mass="78688">MVDFSLRKARNNWKQLSSPSKAKDGHDEISRSKSNPYENLDTTSAYNQLPDIDKSSRQKVGTSMQRRLSVHTPKYMAPNFDLIAEPLPKLDASALMDKNGSHHSLRDVKPRTKLRPKTKNYSGNSLKQILSDPNFQAKKFVTANLGNASAVEIEQFTSGLNSLALEVSDDMKENVNKSYNEIMVINSNLSSASRELRNLRSNIKGLQTIMDNFYVMAEKRVLLEKQMQSRNNNDNQSLLPPANASKVRDRTSVFMLEKVWADELAALSKSVEGAQKFISAMPGRHVLMKTGNWFEVNAATLKPLRGVHIFILNDLILIAVKKQEAQRHELALSHCYPLRETVIEGQEGKRISMNYANRTQCLYQTQDPEEFERLFATIRGAKDDLKDISEAEEESAKRIRDSFNYLRSNQTFSGRDGNMSPVKTHGRHTSLGSMSPQTHGTANDQFLYQNITASVQSVADYGKMSENTVQLKKLDEEIEELDITLARRKYEASATKLHILDLSVTKLKEKLGQEDAILTRLLDLKIEQRKQDLLNKLYGIISGETTNLSQVFECLRTMIKLEYADDALELFLQNRSKRIQELILQIGAFDNSTNYLTQIAVIRFQAVRNGVLSVQDLFESRVKDLSSMIVVWCSDEVDKHFALVNKQILNHETIPPSSIKSTRKEIDALKEIGIDFVYKLDDFLRQNNSRIR</sequence>
<feature type="compositionally biased region" description="Polar residues" evidence="8">
    <location>
        <begin position="32"/>
        <end position="47"/>
    </location>
</feature>
<evidence type="ECO:0000256" key="2">
    <source>
        <dbReference type="ARBA" id="ARBA00007210"/>
    </source>
</evidence>
<dbReference type="SUPFAM" id="SSF50729">
    <property type="entry name" value="PH domain-like"/>
    <property type="match status" value="1"/>
</dbReference>
<dbReference type="InterPro" id="IPR033961">
    <property type="entry name" value="Exo84"/>
</dbReference>
<dbReference type="GO" id="GO:0006893">
    <property type="term" value="P:Golgi to plasma membrane transport"/>
    <property type="evidence" value="ECO:0007669"/>
    <property type="project" value="TreeGrafter"/>
</dbReference>
<dbReference type="Gene3D" id="2.30.29.30">
    <property type="entry name" value="Pleckstrin-homology domain (PH domain)/Phosphotyrosine-binding domain (PTB)"/>
    <property type="match status" value="1"/>
</dbReference>
<evidence type="ECO:0000259" key="9">
    <source>
        <dbReference type="Pfam" id="PF16528"/>
    </source>
</evidence>
<evidence type="ECO:0000256" key="1">
    <source>
        <dbReference type="ARBA" id="ARBA00004398"/>
    </source>
</evidence>
<dbReference type="OrthoDB" id="642193at2759"/>
<dbReference type="GO" id="GO:0030133">
    <property type="term" value="C:transport vesicle"/>
    <property type="evidence" value="ECO:0007669"/>
    <property type="project" value="UniProtKB-SubCell"/>
</dbReference>
<dbReference type="InterPro" id="IPR042560">
    <property type="entry name" value="Exo84_C_2"/>
</dbReference>
<accession>A0A1G4JNN6</accession>
<proteinExistence type="inferred from homology"/>
<dbReference type="InterPro" id="IPR016159">
    <property type="entry name" value="Cullin_repeat-like_dom_sf"/>
</dbReference>
<dbReference type="GO" id="GO:0015031">
    <property type="term" value="P:protein transport"/>
    <property type="evidence" value="ECO:0007669"/>
    <property type="project" value="UniProtKB-KW"/>
</dbReference>
<keyword evidence="5" id="KW-0268">Exocytosis</keyword>
<keyword evidence="6" id="KW-0653">Protein transport</keyword>
<dbReference type="Gene3D" id="1.20.58.1210">
    <property type="entry name" value="Exo84p, N-terminal helical domain"/>
    <property type="match status" value="1"/>
</dbReference>
<dbReference type="GO" id="GO:0006887">
    <property type="term" value="P:exocytosis"/>
    <property type="evidence" value="ECO:0007669"/>
    <property type="project" value="UniProtKB-KW"/>
</dbReference>
<comment type="subcellular location">
    <subcellularLocation>
        <location evidence="1">Cytoplasmic vesicle</location>
        <location evidence="1">Secretory vesicle</location>
    </subcellularLocation>
</comment>
<dbReference type="InterPro" id="IPR042561">
    <property type="entry name" value="Exo84_C_1"/>
</dbReference>